<dbReference type="eggNOG" id="COG4137">
    <property type="taxonomic scope" value="Bacteria"/>
</dbReference>
<evidence type="ECO:0000313" key="4">
    <source>
        <dbReference type="Proteomes" id="UP000001880"/>
    </source>
</evidence>
<dbReference type="GO" id="GO:0020037">
    <property type="term" value="F:heme binding"/>
    <property type="evidence" value="ECO:0007669"/>
    <property type="project" value="InterPro"/>
</dbReference>
<feature type="transmembrane region" description="Helical" evidence="1">
    <location>
        <begin position="20"/>
        <end position="39"/>
    </location>
</feature>
<keyword evidence="1" id="KW-1133">Transmembrane helix</keyword>
<evidence type="ECO:0000313" key="3">
    <source>
        <dbReference type="EMBL" id="ACY19262.1"/>
    </source>
</evidence>
<dbReference type="RefSeq" id="WP_012831854.1">
    <property type="nucleotide sequence ID" value="NC_013440.1"/>
</dbReference>
<reference evidence="3 4" key="1">
    <citation type="journal article" date="2010" name="Stand. Genomic Sci.">
        <title>Complete genome sequence of Haliangium ochraceum type strain (SMP-2).</title>
        <authorList>
            <consortium name="US DOE Joint Genome Institute (JGI-PGF)"/>
            <person name="Ivanova N."/>
            <person name="Daum C."/>
            <person name="Lang E."/>
            <person name="Abt B."/>
            <person name="Kopitz M."/>
            <person name="Saunders E."/>
            <person name="Lapidus A."/>
            <person name="Lucas S."/>
            <person name="Glavina Del Rio T."/>
            <person name="Nolan M."/>
            <person name="Tice H."/>
            <person name="Copeland A."/>
            <person name="Cheng J.F."/>
            <person name="Chen F."/>
            <person name="Bruce D."/>
            <person name="Goodwin L."/>
            <person name="Pitluck S."/>
            <person name="Mavromatis K."/>
            <person name="Pati A."/>
            <person name="Mikhailova N."/>
            <person name="Chen A."/>
            <person name="Palaniappan K."/>
            <person name="Land M."/>
            <person name="Hauser L."/>
            <person name="Chang Y.J."/>
            <person name="Jeffries C.D."/>
            <person name="Detter J.C."/>
            <person name="Brettin T."/>
            <person name="Rohde M."/>
            <person name="Goker M."/>
            <person name="Bristow J."/>
            <person name="Markowitz V."/>
            <person name="Eisen J.A."/>
            <person name="Hugenholtz P."/>
            <person name="Kyrpides N.C."/>
            <person name="Klenk H.P."/>
        </authorList>
    </citation>
    <scope>NUCLEOTIDE SEQUENCE [LARGE SCALE GENOMIC DNA]</scope>
    <source>
        <strain evidence="4">DSM 14365 / CIP 107738 / JCM 11303 / AJ 13395 / SMP-2</strain>
    </source>
</reference>
<dbReference type="OrthoDB" id="9814290at2"/>
<feature type="transmembrane region" description="Helical" evidence="1">
    <location>
        <begin position="224"/>
        <end position="240"/>
    </location>
</feature>
<dbReference type="STRING" id="502025.Hoch_6798"/>
<sequence length="276" mass="30170">MEGALEQSSQVVSTGLSPAFFVTLVLYLIATVLYASVISKPWPLLKRAARWVLALAFVAHAVDIGWRGVEQVHPATSVRESLGFLAWLMVGGYLMASLRQRLQVLGAFVAPAAIVILAAARLSPSGEALPGLTQLGRIHISLATLGVAIFALATLLSVLYLIENRSLKRKQFDGFFFRRGVALESLDLLAHRLVLVGFPIFTLAIILGVIWVSQRASGFDRAEYPLALVTWISFAGLIVTRTTHGWRGRRAAWLTIVGFISALLVFAIYLARRSIF</sequence>
<dbReference type="EMBL" id="CP001804">
    <property type="protein sequence ID" value="ACY19262.1"/>
    <property type="molecule type" value="Genomic_DNA"/>
</dbReference>
<evidence type="ECO:0000256" key="1">
    <source>
        <dbReference type="SAM" id="Phobius"/>
    </source>
</evidence>
<dbReference type="GO" id="GO:0017004">
    <property type="term" value="P:cytochrome complex assembly"/>
    <property type="evidence" value="ECO:0007669"/>
    <property type="project" value="InterPro"/>
</dbReference>
<dbReference type="InterPro" id="IPR052372">
    <property type="entry name" value="YpjD/HemX"/>
</dbReference>
<feature type="transmembrane region" description="Helical" evidence="1">
    <location>
        <begin position="193"/>
        <end position="212"/>
    </location>
</feature>
<protein>
    <submittedName>
        <fullName evidence="3">Cytochrome c assembly protein</fullName>
    </submittedName>
</protein>
<feature type="domain" description="Cytochrome c assembly protein" evidence="2">
    <location>
        <begin position="78"/>
        <end position="265"/>
    </location>
</feature>
<gene>
    <name evidence="3" type="ordered locus">Hoch_6798</name>
</gene>
<feature type="transmembrane region" description="Helical" evidence="1">
    <location>
        <begin position="252"/>
        <end position="271"/>
    </location>
</feature>
<evidence type="ECO:0000259" key="2">
    <source>
        <dbReference type="Pfam" id="PF01578"/>
    </source>
</evidence>
<dbReference type="HOGENOM" id="CLU_049710_2_2_7"/>
<dbReference type="AlphaFoldDB" id="D0LUD9"/>
<dbReference type="PANTHER" id="PTHR38034">
    <property type="entry name" value="INNER MEMBRANE PROTEIN YPJD"/>
    <property type="match status" value="1"/>
</dbReference>
<dbReference type="PANTHER" id="PTHR38034:SF1">
    <property type="entry name" value="INNER MEMBRANE PROTEIN YPJD"/>
    <property type="match status" value="1"/>
</dbReference>
<proteinExistence type="predicted"/>
<dbReference type="InterPro" id="IPR002541">
    <property type="entry name" value="Cyt_c_assembly"/>
</dbReference>
<feature type="transmembrane region" description="Helical" evidence="1">
    <location>
        <begin position="51"/>
        <end position="69"/>
    </location>
</feature>
<keyword evidence="1" id="KW-0812">Transmembrane</keyword>
<accession>D0LUD9</accession>
<dbReference type="Pfam" id="PF01578">
    <property type="entry name" value="Cytochrom_C_asm"/>
    <property type="match status" value="1"/>
</dbReference>
<feature type="transmembrane region" description="Helical" evidence="1">
    <location>
        <begin position="81"/>
        <end position="98"/>
    </location>
</feature>
<dbReference type="Proteomes" id="UP000001880">
    <property type="component" value="Chromosome"/>
</dbReference>
<feature type="transmembrane region" description="Helical" evidence="1">
    <location>
        <begin position="105"/>
        <end position="122"/>
    </location>
</feature>
<keyword evidence="4" id="KW-1185">Reference proteome</keyword>
<dbReference type="KEGG" id="hoh:Hoch_6798"/>
<feature type="transmembrane region" description="Helical" evidence="1">
    <location>
        <begin position="142"/>
        <end position="162"/>
    </location>
</feature>
<name>D0LUD9_HALO1</name>
<keyword evidence="1" id="KW-0472">Membrane</keyword>
<organism evidence="3 4">
    <name type="scientific">Haliangium ochraceum (strain DSM 14365 / JCM 11303 / SMP-2)</name>
    <dbReference type="NCBI Taxonomy" id="502025"/>
    <lineage>
        <taxon>Bacteria</taxon>
        <taxon>Pseudomonadati</taxon>
        <taxon>Myxococcota</taxon>
        <taxon>Polyangia</taxon>
        <taxon>Haliangiales</taxon>
        <taxon>Kofleriaceae</taxon>
        <taxon>Haliangium</taxon>
    </lineage>
</organism>